<reference evidence="1" key="1">
    <citation type="submission" date="2016-10" db="EMBL/GenBank/DDBJ databases">
        <authorList>
            <person name="de Groot N.N."/>
        </authorList>
    </citation>
    <scope>NUCLEOTIDE SEQUENCE</scope>
</reference>
<accession>A0A1W1EIU2</accession>
<organism evidence="1">
    <name type="scientific">hydrothermal vent metagenome</name>
    <dbReference type="NCBI Taxonomy" id="652676"/>
    <lineage>
        <taxon>unclassified sequences</taxon>
        <taxon>metagenomes</taxon>
        <taxon>ecological metagenomes</taxon>
    </lineage>
</organism>
<proteinExistence type="predicted"/>
<dbReference type="EMBL" id="FRYL01000021">
    <property type="protein sequence ID" value="SHO80779.1"/>
    <property type="molecule type" value="Genomic_DNA"/>
</dbReference>
<protein>
    <submittedName>
        <fullName evidence="1">Uncharacterized protein</fullName>
    </submittedName>
</protein>
<gene>
    <name evidence="1" type="ORF">MNB_SV-15-428</name>
</gene>
<name>A0A1W1EIU2_9ZZZZ</name>
<evidence type="ECO:0000313" key="1">
    <source>
        <dbReference type="EMBL" id="SHO80779.1"/>
    </source>
</evidence>
<dbReference type="AlphaFoldDB" id="A0A1W1EIU2"/>
<sequence>MEAIEKNANIDIPNDLEKRVRELSKNKKLYSIFKRKINFKSKKDPTFNLTKFK</sequence>